<protein>
    <recommendedName>
        <fullName evidence="5">GTP-dependent dephospho-CoA kinase</fullName>
    </recommendedName>
</protein>
<dbReference type="EMBL" id="MFJM01000003">
    <property type="protein sequence ID" value="OGG19289.1"/>
    <property type="molecule type" value="Genomic_DNA"/>
</dbReference>
<comment type="caution">
    <text evidence="3">The sequence shown here is derived from an EMBL/GenBank/DDBJ whole genome shotgun (WGS) entry which is preliminary data.</text>
</comment>
<evidence type="ECO:0000313" key="3">
    <source>
        <dbReference type="EMBL" id="OGG19289.1"/>
    </source>
</evidence>
<reference evidence="3 4" key="1">
    <citation type="journal article" date="2016" name="Nat. Commun.">
        <title>Thousands of microbial genomes shed light on interconnected biogeochemical processes in an aquifer system.</title>
        <authorList>
            <person name="Anantharaman K."/>
            <person name="Brown C.T."/>
            <person name="Hug L.A."/>
            <person name="Sharon I."/>
            <person name="Castelle C.J."/>
            <person name="Probst A.J."/>
            <person name="Thomas B.C."/>
            <person name="Singh A."/>
            <person name="Wilkins M.J."/>
            <person name="Karaoz U."/>
            <person name="Brodie E.L."/>
            <person name="Williams K.H."/>
            <person name="Hubbard S.S."/>
            <person name="Banfield J.F."/>
        </authorList>
    </citation>
    <scope>NUCLEOTIDE SEQUENCE [LARGE SCALE GENOMIC DNA]</scope>
</reference>
<dbReference type="PANTHER" id="PTHR40732:SF1">
    <property type="entry name" value="GTP-DEPENDENT DEPHOSPHO-COA KINASE"/>
    <property type="match status" value="1"/>
</dbReference>
<dbReference type="InterPro" id="IPR007164">
    <property type="entry name" value="GTP-dep_dephospho-CoA_kin"/>
</dbReference>
<dbReference type="GO" id="GO:0015937">
    <property type="term" value="P:coenzyme A biosynthetic process"/>
    <property type="evidence" value="ECO:0007669"/>
    <property type="project" value="InterPro"/>
</dbReference>
<keyword evidence="2" id="KW-0342">GTP-binding</keyword>
<evidence type="ECO:0000256" key="2">
    <source>
        <dbReference type="ARBA" id="ARBA00023134"/>
    </source>
</evidence>
<proteinExistence type="inferred from homology"/>
<dbReference type="PANTHER" id="PTHR40732">
    <property type="entry name" value="UPF0218 PROTEIN TK1697"/>
    <property type="match status" value="1"/>
</dbReference>
<evidence type="ECO:0000256" key="1">
    <source>
        <dbReference type="ARBA" id="ARBA00022741"/>
    </source>
</evidence>
<dbReference type="PIRSF" id="PIRSF006533">
    <property type="entry name" value="UCP006533"/>
    <property type="match status" value="1"/>
</dbReference>
<sequence length="173" mass="19440">MFGHKLPEKLRLKLKKPLGEVIERFTINDSRFKNKKSVCLISVGDEVTGYLNKLGDQSDISIVDFFIKRIKVHERLDDLGFTQEFKLLKARNPAGHITHETVEAVKSSLAGFIRDGKKRVIKVEGEEDLVALPAILLAPLGALIFYGQPDEGVVAVEVTEEKKREILEMVKIS</sequence>
<dbReference type="HAMAP" id="MF_00590">
    <property type="entry name" value="Dephospho_CoA_kinase_GTP_dep"/>
    <property type="match status" value="1"/>
</dbReference>
<evidence type="ECO:0008006" key="5">
    <source>
        <dbReference type="Google" id="ProtNLM"/>
    </source>
</evidence>
<organism evidence="3 4">
    <name type="scientific">Candidatus Gottesmanbacteria bacterium RIFCSPHIGHO2_02_FULL_39_14</name>
    <dbReference type="NCBI Taxonomy" id="1798383"/>
    <lineage>
        <taxon>Bacteria</taxon>
        <taxon>Candidatus Gottesmaniibacteriota</taxon>
    </lineage>
</organism>
<dbReference type="AlphaFoldDB" id="A0A1F6A3P6"/>
<dbReference type="Proteomes" id="UP000176253">
    <property type="component" value="Unassembled WGS sequence"/>
</dbReference>
<accession>A0A1F6A3P6</accession>
<dbReference type="Pfam" id="PF04019">
    <property type="entry name" value="DUF359"/>
    <property type="match status" value="1"/>
</dbReference>
<name>A0A1F6A3P6_9BACT</name>
<dbReference type="STRING" id="1798383.A3D78_01235"/>
<keyword evidence="1" id="KW-0547">Nucleotide-binding</keyword>
<dbReference type="GO" id="GO:0005525">
    <property type="term" value="F:GTP binding"/>
    <property type="evidence" value="ECO:0007669"/>
    <property type="project" value="UniProtKB-KW"/>
</dbReference>
<evidence type="ECO:0000313" key="4">
    <source>
        <dbReference type="Proteomes" id="UP000176253"/>
    </source>
</evidence>
<dbReference type="GO" id="GO:0016301">
    <property type="term" value="F:kinase activity"/>
    <property type="evidence" value="ECO:0007669"/>
    <property type="project" value="InterPro"/>
</dbReference>
<gene>
    <name evidence="3" type="ORF">A3D78_01235</name>
</gene>